<dbReference type="PANTHER" id="PTHR38108:SF1">
    <property type="entry name" value="UPF0319 PROTEIN YCCT"/>
    <property type="match status" value="1"/>
</dbReference>
<sequence length="209" mass="22752">MRKLVLLSSALMLLNSLSSVAETIHFPEEFVPLQVGERLIEQSFFSRVDDVELAPGTYQVKMKYTDLYEQGYDDHQVVESEPFWVELTVESGKDYDLVFNRASNAVAAEVFAESPQVSLKAKGSELAVPLSIVSYRAASAPVQAVASAPVAATSTSNKPTTAVPVTLPAKVPGGQAGLKNMPSAAAMLEFWWQQASPEERRAFLQKVSN</sequence>
<dbReference type="PANTHER" id="PTHR38108">
    <property type="entry name" value="UPF0319 PROTEIN YCCT"/>
    <property type="match status" value="1"/>
</dbReference>
<evidence type="ECO:0000256" key="1">
    <source>
        <dbReference type="ARBA" id="ARBA00008490"/>
    </source>
</evidence>
<keyword evidence="2 3" id="KW-0732">Signal</keyword>
<dbReference type="AlphaFoldDB" id="A0A0P7DQQ8"/>
<evidence type="ECO:0000313" key="5">
    <source>
        <dbReference type="Proteomes" id="UP000050378"/>
    </source>
</evidence>
<dbReference type="RefSeq" id="WP_054554868.1">
    <property type="nucleotide sequence ID" value="NZ_LJTC01000021.1"/>
</dbReference>
<accession>A0A0P7DQQ8</accession>
<dbReference type="OrthoDB" id="5734775at2"/>
<evidence type="ECO:0000313" key="4">
    <source>
        <dbReference type="EMBL" id="KPM76490.1"/>
    </source>
</evidence>
<protein>
    <recommendedName>
        <fullName evidence="6">DUF2057 domain-containing protein</fullName>
    </recommendedName>
</protein>
<feature type="signal peptide" evidence="3">
    <location>
        <begin position="1"/>
        <end position="21"/>
    </location>
</feature>
<dbReference type="InterPro" id="IPR018635">
    <property type="entry name" value="UPF0319"/>
</dbReference>
<evidence type="ECO:0008006" key="6">
    <source>
        <dbReference type="Google" id="ProtNLM"/>
    </source>
</evidence>
<dbReference type="EMBL" id="LJTC01000021">
    <property type="protein sequence ID" value="KPM76490.1"/>
    <property type="molecule type" value="Genomic_DNA"/>
</dbReference>
<dbReference type="Pfam" id="PF09829">
    <property type="entry name" value="DUF2057"/>
    <property type="match status" value="1"/>
</dbReference>
<organism evidence="4 5">
    <name type="scientific">Pseudoalteromonas lipolytica</name>
    <dbReference type="NCBI Taxonomy" id="570156"/>
    <lineage>
        <taxon>Bacteria</taxon>
        <taxon>Pseudomonadati</taxon>
        <taxon>Pseudomonadota</taxon>
        <taxon>Gammaproteobacteria</taxon>
        <taxon>Alteromonadales</taxon>
        <taxon>Pseudoalteromonadaceae</taxon>
        <taxon>Pseudoalteromonas</taxon>
    </lineage>
</organism>
<reference evidence="4 5" key="1">
    <citation type="submission" date="2015-09" db="EMBL/GenBank/DDBJ databases">
        <title>Draft Genome Sequence of Pseudoalteromonas lipolytica UCD-48B.</title>
        <authorList>
            <person name="Krusor M."/>
            <person name="Coil D.A."/>
            <person name="Lang J.M."/>
            <person name="Eisen J.A."/>
            <person name="Alexiev A."/>
        </authorList>
    </citation>
    <scope>NUCLEOTIDE SEQUENCE [LARGE SCALE GENOMIC DNA]</scope>
    <source>
        <strain evidence="4 5">UCD-48B</strain>
    </source>
</reference>
<feature type="chain" id="PRO_5006138003" description="DUF2057 domain-containing protein" evidence="3">
    <location>
        <begin position="22"/>
        <end position="209"/>
    </location>
</feature>
<evidence type="ECO:0000256" key="2">
    <source>
        <dbReference type="ARBA" id="ARBA00022729"/>
    </source>
</evidence>
<comment type="similarity">
    <text evidence="1">Belongs to the UPF0319 family.</text>
</comment>
<evidence type="ECO:0000256" key="3">
    <source>
        <dbReference type="SAM" id="SignalP"/>
    </source>
</evidence>
<proteinExistence type="inferred from homology"/>
<gene>
    <name evidence="4" type="ORF">AOG27_20600</name>
</gene>
<dbReference type="PATRIC" id="fig|570156.3.peg.2330"/>
<comment type="caution">
    <text evidence="4">The sequence shown here is derived from an EMBL/GenBank/DDBJ whole genome shotgun (WGS) entry which is preliminary data.</text>
</comment>
<dbReference type="Proteomes" id="UP000050378">
    <property type="component" value="Unassembled WGS sequence"/>
</dbReference>
<name>A0A0P7DQQ8_9GAMM</name>